<keyword evidence="1" id="KW-1185">Reference proteome</keyword>
<organism evidence="1 2">
    <name type="scientific">Nicotiana tabacum</name>
    <name type="common">Common tobacco</name>
    <dbReference type="NCBI Taxonomy" id="4097"/>
    <lineage>
        <taxon>Eukaryota</taxon>
        <taxon>Viridiplantae</taxon>
        <taxon>Streptophyta</taxon>
        <taxon>Embryophyta</taxon>
        <taxon>Tracheophyta</taxon>
        <taxon>Spermatophyta</taxon>
        <taxon>Magnoliopsida</taxon>
        <taxon>eudicotyledons</taxon>
        <taxon>Gunneridae</taxon>
        <taxon>Pentapetalae</taxon>
        <taxon>asterids</taxon>
        <taxon>lamiids</taxon>
        <taxon>Solanales</taxon>
        <taxon>Solanaceae</taxon>
        <taxon>Nicotianoideae</taxon>
        <taxon>Nicotianeae</taxon>
        <taxon>Nicotiana</taxon>
    </lineage>
</organism>
<reference evidence="1" key="1">
    <citation type="journal article" date="2014" name="Nat. Commun.">
        <title>The tobacco genome sequence and its comparison with those of tomato and potato.</title>
        <authorList>
            <person name="Sierro N."/>
            <person name="Battey J.N."/>
            <person name="Ouadi S."/>
            <person name="Bakaher N."/>
            <person name="Bovet L."/>
            <person name="Willig A."/>
            <person name="Goepfert S."/>
            <person name="Peitsch M.C."/>
            <person name="Ivanov N.V."/>
        </authorList>
    </citation>
    <scope>NUCLEOTIDE SEQUENCE [LARGE SCALE GENOMIC DNA]</scope>
</reference>
<evidence type="ECO:0000313" key="2">
    <source>
        <dbReference type="RefSeq" id="XP_075074595.1"/>
    </source>
</evidence>
<dbReference type="Proteomes" id="UP000790787">
    <property type="component" value="Chromosome 7"/>
</dbReference>
<evidence type="ECO:0000313" key="1">
    <source>
        <dbReference type="Proteomes" id="UP000790787"/>
    </source>
</evidence>
<name>A0AC58RPE5_TOBAC</name>
<gene>
    <name evidence="2" type="primary">LOC142162171</name>
</gene>
<proteinExistence type="predicted"/>
<dbReference type="RefSeq" id="XP_075074595.1">
    <property type="nucleotide sequence ID" value="XM_075218494.1"/>
</dbReference>
<protein>
    <submittedName>
        <fullName evidence="2">Uncharacterized protein LOC142162171</fullName>
    </submittedName>
</protein>
<reference evidence="2" key="2">
    <citation type="submission" date="2025-08" db="UniProtKB">
        <authorList>
            <consortium name="RefSeq"/>
        </authorList>
    </citation>
    <scope>IDENTIFICATION</scope>
    <source>
        <tissue evidence="2">Leaf</tissue>
    </source>
</reference>
<accession>A0AC58RPE5</accession>
<sequence>MKLALREKSKLGFVDETYVKSTYRGELAEQWEKCNAIVLSWTGSTVSNELMPSIVYASNARKDLWDELDVLVPLSSCDCGEARHSIEHLRSQHVVQFLMGLNETYSNIRSNVLAKRPVVTINEAYEIVTQEENQRALGVVDTHKEPLTMLAGKGPDFRGKRPGIICEHCGYKGNLKENCFKIIGYPVDFKSKRKNQTG</sequence>